<evidence type="ECO:0000256" key="1">
    <source>
        <dbReference type="SAM" id="SignalP"/>
    </source>
</evidence>
<feature type="signal peptide" evidence="1">
    <location>
        <begin position="1"/>
        <end position="20"/>
    </location>
</feature>
<dbReference type="Proteomes" id="UP000435112">
    <property type="component" value="Unassembled WGS sequence"/>
</dbReference>
<dbReference type="Proteomes" id="UP000429607">
    <property type="component" value="Unassembled WGS sequence"/>
</dbReference>
<dbReference type="EMBL" id="QXFU01002484">
    <property type="protein sequence ID" value="KAE8985168.1"/>
    <property type="molecule type" value="Genomic_DNA"/>
</dbReference>
<keyword evidence="1" id="KW-0732">Signal</keyword>
<proteinExistence type="predicted"/>
<evidence type="ECO:0000313" key="2">
    <source>
        <dbReference type="EMBL" id="KAE8985168.1"/>
    </source>
</evidence>
<dbReference type="AlphaFoldDB" id="A0A6A3IW68"/>
<accession>A0A6A3IW68</accession>
<feature type="chain" id="PRO_5036379780" description="Secreted protein" evidence="1">
    <location>
        <begin position="21"/>
        <end position="102"/>
    </location>
</feature>
<name>A0A6A3IW68_9STRA</name>
<evidence type="ECO:0008006" key="6">
    <source>
        <dbReference type="Google" id="ProtNLM"/>
    </source>
</evidence>
<gene>
    <name evidence="3" type="ORF">PR001_g22190</name>
    <name evidence="2" type="ORF">PR002_g22719</name>
</gene>
<reference evidence="4 5" key="1">
    <citation type="submission" date="2018-09" db="EMBL/GenBank/DDBJ databases">
        <title>Genomic investigation of the strawberry pathogen Phytophthora fragariae indicates pathogenicity is determined by transcriptional variation in three key races.</title>
        <authorList>
            <person name="Adams T.M."/>
            <person name="Armitage A.D."/>
            <person name="Sobczyk M.K."/>
            <person name="Bates H.J."/>
            <person name="Dunwell J.M."/>
            <person name="Nellist C.F."/>
            <person name="Harrison R.J."/>
        </authorList>
    </citation>
    <scope>NUCLEOTIDE SEQUENCE [LARGE SCALE GENOMIC DNA]</scope>
    <source>
        <strain evidence="3 4">SCRP249</strain>
        <strain evidence="2 5">SCRP324</strain>
    </source>
</reference>
<sequence>MVGTATCQLVLACTASTSAPWQVVVAVAVARHTNVQYVYPLHTLQHTEAPALHMLRRKSDTAAARVDDYPLQLHTRHISFTPRYHHPTTSITQYLLRTCTVS</sequence>
<evidence type="ECO:0000313" key="5">
    <source>
        <dbReference type="Proteomes" id="UP000435112"/>
    </source>
</evidence>
<organism evidence="2 5">
    <name type="scientific">Phytophthora rubi</name>
    <dbReference type="NCBI Taxonomy" id="129364"/>
    <lineage>
        <taxon>Eukaryota</taxon>
        <taxon>Sar</taxon>
        <taxon>Stramenopiles</taxon>
        <taxon>Oomycota</taxon>
        <taxon>Peronosporomycetes</taxon>
        <taxon>Peronosporales</taxon>
        <taxon>Peronosporaceae</taxon>
        <taxon>Phytophthora</taxon>
    </lineage>
</organism>
<evidence type="ECO:0000313" key="3">
    <source>
        <dbReference type="EMBL" id="KAE8987894.1"/>
    </source>
</evidence>
<comment type="caution">
    <text evidence="2">The sequence shown here is derived from an EMBL/GenBank/DDBJ whole genome shotgun (WGS) entry which is preliminary data.</text>
</comment>
<evidence type="ECO:0000313" key="4">
    <source>
        <dbReference type="Proteomes" id="UP000429607"/>
    </source>
</evidence>
<dbReference type="EMBL" id="QXFV01002437">
    <property type="protein sequence ID" value="KAE8987894.1"/>
    <property type="molecule type" value="Genomic_DNA"/>
</dbReference>
<protein>
    <recommendedName>
        <fullName evidence="6">Secreted protein</fullName>
    </recommendedName>
</protein>